<comment type="caution">
    <text evidence="4">The sequence shown here is derived from an EMBL/GenBank/DDBJ whole genome shotgun (WGS) entry which is preliminary data.</text>
</comment>
<evidence type="ECO:0000256" key="3">
    <source>
        <dbReference type="SAM" id="Phobius"/>
    </source>
</evidence>
<protein>
    <submittedName>
        <fullName evidence="4">Uncharacterized protein</fullName>
    </submittedName>
</protein>
<feature type="transmembrane region" description="Helical" evidence="3">
    <location>
        <begin position="38"/>
        <end position="63"/>
    </location>
</feature>
<feature type="region of interest" description="Disordered" evidence="2">
    <location>
        <begin position="320"/>
        <end position="341"/>
    </location>
</feature>
<feature type="coiled-coil region" evidence="1">
    <location>
        <begin position="246"/>
        <end position="280"/>
    </location>
</feature>
<evidence type="ECO:0000256" key="2">
    <source>
        <dbReference type="SAM" id="MobiDB-lite"/>
    </source>
</evidence>
<evidence type="ECO:0000256" key="1">
    <source>
        <dbReference type="SAM" id="Coils"/>
    </source>
</evidence>
<keyword evidence="3" id="KW-0472">Membrane</keyword>
<gene>
    <name evidence="4" type="ORF">Q3982_08600</name>
</gene>
<dbReference type="Proteomes" id="UP001168575">
    <property type="component" value="Unassembled WGS sequence"/>
</dbReference>
<evidence type="ECO:0000313" key="5">
    <source>
        <dbReference type="Proteomes" id="UP001168575"/>
    </source>
</evidence>
<feature type="transmembrane region" description="Helical" evidence="3">
    <location>
        <begin position="108"/>
        <end position="133"/>
    </location>
</feature>
<proteinExistence type="predicted"/>
<keyword evidence="5" id="KW-1185">Reference proteome</keyword>
<organism evidence="4 5">
    <name type="scientific">Phoenicibacter congonensis</name>
    <dbReference type="NCBI Taxonomy" id="1944646"/>
    <lineage>
        <taxon>Bacteria</taxon>
        <taxon>Bacillati</taxon>
        <taxon>Actinomycetota</taxon>
        <taxon>Coriobacteriia</taxon>
        <taxon>Eggerthellales</taxon>
        <taxon>Eggerthellaceae</taxon>
        <taxon>Phoenicibacter</taxon>
    </lineage>
</organism>
<dbReference type="EMBL" id="JAUMVS010000277">
    <property type="protein sequence ID" value="MDO4842718.1"/>
    <property type="molecule type" value="Genomic_DNA"/>
</dbReference>
<keyword evidence="3" id="KW-0812">Transmembrane</keyword>
<accession>A0AA43RJ17</accession>
<keyword evidence="1" id="KW-0175">Coiled coil</keyword>
<reference evidence="4" key="1">
    <citation type="submission" date="2023-07" db="EMBL/GenBank/DDBJ databases">
        <title>Between Cages and Wild: Unraveling the Impact of Captivity on Animal Microbiomes and Antimicrobial Resistance.</title>
        <authorList>
            <person name="Schmartz G.P."/>
            <person name="Rehner J."/>
            <person name="Schuff M.J."/>
            <person name="Becker S.L."/>
            <person name="Kravczyk M."/>
            <person name="Gurevich A."/>
            <person name="Francke R."/>
            <person name="Mueller R."/>
            <person name="Keller V."/>
            <person name="Keller A."/>
        </authorList>
    </citation>
    <scope>NUCLEOTIDE SEQUENCE</scope>
    <source>
        <strain evidence="4">S12M_St_49</strain>
    </source>
</reference>
<feature type="non-terminal residue" evidence="4">
    <location>
        <position position="1"/>
    </location>
</feature>
<sequence length="341" mass="36948">GINLIYYGMEERLLEDADKAESEHAVFQKKLDRLKASFIGSPLTIVRIILSILPIGALMLPLANVSFWGPFFEKNVSVNAITIYNTVSALDFDALFKFIGSSFFGNTFLLYFISLVTVLLTAVLILVSLILLTMACSKHGKSRNIILNSIMIVLATTSVICFDLFSKKLVMFFPNIFSGSIGVGAYVFLGTLVALLVINIVIAKVGVKVKYTETFIGGIPSDEYFEYVKQGMSTRAIRKMMAEIDANNKVELALKAKEEADKLEAEADKLSAEAKAAEAAGDSDAGHKTQLAAQAVDAAAKKAMEAADLAREATAAVESLKQFNEPGSDAEEKETVSADKK</sequence>
<feature type="transmembrane region" description="Helical" evidence="3">
    <location>
        <begin position="177"/>
        <end position="202"/>
    </location>
</feature>
<keyword evidence="3" id="KW-1133">Transmembrane helix</keyword>
<evidence type="ECO:0000313" key="4">
    <source>
        <dbReference type="EMBL" id="MDO4842718.1"/>
    </source>
</evidence>
<dbReference type="AlphaFoldDB" id="A0AA43RJ17"/>
<name>A0AA43RJ17_9ACTN</name>
<feature type="coiled-coil region" evidence="1">
    <location>
        <begin position="10"/>
        <end position="37"/>
    </location>
</feature>
<feature type="transmembrane region" description="Helical" evidence="3">
    <location>
        <begin position="145"/>
        <end position="165"/>
    </location>
</feature>